<evidence type="ECO:0000256" key="1">
    <source>
        <dbReference type="SAM" id="MobiDB-lite"/>
    </source>
</evidence>
<dbReference type="EMBL" id="OA567314">
    <property type="protein sequence ID" value="CAD7200182.1"/>
    <property type="molecule type" value="Genomic_DNA"/>
</dbReference>
<gene>
    <name evidence="2" type="ORF">TDIB3V08_LOCUS6409</name>
</gene>
<proteinExistence type="predicted"/>
<dbReference type="AlphaFoldDB" id="A0A7R8VLN5"/>
<organism evidence="2">
    <name type="scientific">Timema douglasi</name>
    <name type="common">Walking stick</name>
    <dbReference type="NCBI Taxonomy" id="61478"/>
    <lineage>
        <taxon>Eukaryota</taxon>
        <taxon>Metazoa</taxon>
        <taxon>Ecdysozoa</taxon>
        <taxon>Arthropoda</taxon>
        <taxon>Hexapoda</taxon>
        <taxon>Insecta</taxon>
        <taxon>Pterygota</taxon>
        <taxon>Neoptera</taxon>
        <taxon>Polyneoptera</taxon>
        <taxon>Phasmatodea</taxon>
        <taxon>Timematodea</taxon>
        <taxon>Timematoidea</taxon>
        <taxon>Timematidae</taxon>
        <taxon>Timema</taxon>
    </lineage>
</organism>
<evidence type="ECO:0000313" key="2">
    <source>
        <dbReference type="EMBL" id="CAD7200182.1"/>
    </source>
</evidence>
<sequence>MVVLSDPPVKGSESLHSALPSVSLKMVEGEYDAEDTISSVIGQAFRTLLHLRGKVVVGDASELVEASSTSIESSVTQSVDLHTKPYLEELQLQSPSNTLLRSLLLPGPQQLQQLSPITPVLSKHVPHTIDNLLGSSTVSSTSSPPDDKQQHKQQEELYHLPATVKHHHSSQPEPKDNEDCPFSVTSARMKLANELYETALSRSKRCLPSTENQSVINTVRVTSPVPTNQYQPSNQIQSQILPTENNQQIGFNHEPSSYIQEYVPMTFSTNQMQGPIRSYPYMSWSAPSFAPTQSHPPFVARYEDAMADQEVYAFNRREENCLKQFENHTSLIQSQILPTENNQQIGFNHEPSSYIQEYVPMTFSTNQMQGPIRSYPYMSWSAPSFAPTQSHPPFVARYEDAMADQEVYAFNRREENCLKQFENHTSLVDTKLHQPIAMSLHKTSPFSNNISLQRDVQPLMVDSNKGPGLLNTNTLKCYDPNSAIDLHTNRKEVDNVQIEHIGRSAAMVFPMQRESVNTPQRALMGVEPTLEGTESFKRGVSPSIPPKVNLQSLNSSLDFIMNLKAVSLTGPAPVFPGLRPATTSIFECYKKPICSAAFIPDAEPLPSEGEDIMFLIGEQEWNQGQMLFPQFYDNNQLSYQLIYNYIASTEDQLEERLPLRTPMPFTNELPDMRSPISIHGPLATSSPIERSYMVKTEDLPHLDESTLAILYESEVSTSSSRAWATQDSNRTRV</sequence>
<feature type="region of interest" description="Disordered" evidence="1">
    <location>
        <begin position="131"/>
        <end position="153"/>
    </location>
</feature>
<reference evidence="2" key="1">
    <citation type="submission" date="2020-11" db="EMBL/GenBank/DDBJ databases">
        <authorList>
            <person name="Tran Van P."/>
        </authorList>
    </citation>
    <scope>NUCLEOTIDE SEQUENCE</scope>
</reference>
<name>A0A7R8VLN5_TIMDO</name>
<protein>
    <submittedName>
        <fullName evidence="2">Uncharacterized protein</fullName>
    </submittedName>
</protein>
<accession>A0A7R8VLN5</accession>